<keyword evidence="6" id="KW-1185">Reference proteome</keyword>
<dbReference type="Gene3D" id="3.20.20.70">
    <property type="entry name" value="Aldolase class I"/>
    <property type="match status" value="1"/>
</dbReference>
<evidence type="ECO:0000259" key="3">
    <source>
        <dbReference type="Pfam" id="PF00724"/>
    </source>
</evidence>
<accession>V6LG63</accession>
<keyword evidence="2" id="KW-0560">Oxidoreductase</keyword>
<dbReference type="InterPro" id="IPR001155">
    <property type="entry name" value="OxRdtase_FMN_N"/>
</dbReference>
<feature type="domain" description="NADH:flavin oxidoreductase/NADH oxidase N-terminal" evidence="3">
    <location>
        <begin position="4"/>
        <end position="304"/>
    </location>
</feature>
<proteinExistence type="predicted"/>
<dbReference type="OrthoDB" id="276546at2759"/>
<dbReference type="SUPFAM" id="SSF51395">
    <property type="entry name" value="FMN-linked oxidoreductases"/>
    <property type="match status" value="1"/>
</dbReference>
<protein>
    <submittedName>
        <fullName evidence="4">FAD/FMN dependent oxidoreductase</fullName>
    </submittedName>
</protein>
<dbReference type="Proteomes" id="UP000018208">
    <property type="component" value="Unassembled WGS sequence"/>
</dbReference>
<dbReference type="PANTHER" id="PTHR43656:SF2">
    <property type="entry name" value="BINDING OXIDOREDUCTASE, PUTATIVE (AFU_ORTHOLOGUE AFUA_2G08260)-RELATED"/>
    <property type="match status" value="1"/>
</dbReference>
<dbReference type="EMBL" id="AUWU02000007">
    <property type="protein sequence ID" value="KAH0571132.1"/>
    <property type="molecule type" value="Genomic_DNA"/>
</dbReference>
<dbReference type="PANTHER" id="PTHR43656">
    <property type="entry name" value="BINDING OXIDOREDUCTASE, PUTATIVE (AFU_ORTHOLOGUE AFUA_2G08260)-RELATED"/>
    <property type="match status" value="1"/>
</dbReference>
<reference evidence="4 5" key="1">
    <citation type="journal article" date="2014" name="PLoS Genet.">
        <title>The Genome of Spironucleus salmonicida Highlights a Fish Pathogen Adapted to Fluctuating Environments.</title>
        <authorList>
            <person name="Xu F."/>
            <person name="Jerlstrom-Hultqvist J."/>
            <person name="Einarsson E."/>
            <person name="Astvaldsson A."/>
            <person name="Svard S.G."/>
            <person name="Andersson J.O."/>
        </authorList>
    </citation>
    <scope>NUCLEOTIDE SEQUENCE</scope>
    <source>
        <strain evidence="5">ATCC 50377</strain>
    </source>
</reference>
<evidence type="ECO:0000256" key="1">
    <source>
        <dbReference type="ARBA" id="ARBA00022630"/>
    </source>
</evidence>
<dbReference type="Pfam" id="PF00724">
    <property type="entry name" value="Oxidored_FMN"/>
    <property type="match status" value="1"/>
</dbReference>
<reference evidence="5" key="2">
    <citation type="submission" date="2020-12" db="EMBL/GenBank/DDBJ databases">
        <title>New Spironucleus salmonicida genome in near-complete chromosomes.</title>
        <authorList>
            <person name="Xu F."/>
            <person name="Kurt Z."/>
            <person name="Jimenez-Gonzalez A."/>
            <person name="Astvaldsson A."/>
            <person name="Andersson J.O."/>
            <person name="Svard S.G."/>
        </authorList>
    </citation>
    <scope>NUCLEOTIDE SEQUENCE</scope>
    <source>
        <strain evidence="5">ATCC 50377</strain>
    </source>
</reference>
<dbReference type="EMBL" id="KI546139">
    <property type="protein sequence ID" value="EST43278.1"/>
    <property type="molecule type" value="Genomic_DNA"/>
</dbReference>
<keyword evidence="1" id="KW-0285">Flavoprotein</keyword>
<gene>
    <name evidence="4" type="ORF">SS50377_16942</name>
    <name evidence="5" type="ORF">SS50377_27432</name>
</gene>
<dbReference type="VEuPathDB" id="GiardiaDB:SS50377_27432"/>
<dbReference type="InterPro" id="IPR051799">
    <property type="entry name" value="NADH_flavin_oxidoreductase"/>
</dbReference>
<dbReference type="GO" id="GO:0016491">
    <property type="term" value="F:oxidoreductase activity"/>
    <property type="evidence" value="ECO:0007669"/>
    <property type="project" value="UniProtKB-KW"/>
</dbReference>
<dbReference type="InterPro" id="IPR013785">
    <property type="entry name" value="Aldolase_TIM"/>
</dbReference>
<evidence type="ECO:0000256" key="2">
    <source>
        <dbReference type="ARBA" id="ARBA00023002"/>
    </source>
</evidence>
<dbReference type="GO" id="GO:0010181">
    <property type="term" value="F:FMN binding"/>
    <property type="evidence" value="ECO:0007669"/>
    <property type="project" value="InterPro"/>
</dbReference>
<sequence length="327" mass="36958">MALNLKNLIIQNPYYKSATAMKLCDYATGIPLEEMYTYYADLARGQIGIIALDHMYVERRGHAGHSQVGIDSDDKIKYHERLVKCIKAVDPKTQVFCQLAHAGQHSQEENKLDYNTCSAETLYDIIKAFGDAAMRAKAAGYDGVQIHGAHTYLVSQSISDAYNKRTDEFNPQDFKFLRLVLENVRKAGIVSGIKIQTNDWIDGCGVNPEFAVKIISSLDFDFVEVSGGGWGKENKLATIRPVQDKFYYKEAVELLNKEKHMESQFIIATGGFDTKEDAKEAFDLGCKMVGFARKFIRNPTFLIKDDKECDKCNKCLRNEFSYCVIKD</sequence>
<evidence type="ECO:0000313" key="6">
    <source>
        <dbReference type="Proteomes" id="UP000018208"/>
    </source>
</evidence>
<evidence type="ECO:0000313" key="4">
    <source>
        <dbReference type="EMBL" id="EST43278.1"/>
    </source>
</evidence>
<evidence type="ECO:0000313" key="5">
    <source>
        <dbReference type="EMBL" id="KAH0571132.1"/>
    </source>
</evidence>
<dbReference type="AlphaFoldDB" id="V6LG63"/>
<organism evidence="4">
    <name type="scientific">Spironucleus salmonicida</name>
    <dbReference type="NCBI Taxonomy" id="348837"/>
    <lineage>
        <taxon>Eukaryota</taxon>
        <taxon>Metamonada</taxon>
        <taxon>Diplomonadida</taxon>
        <taxon>Hexamitidae</taxon>
        <taxon>Hexamitinae</taxon>
        <taxon>Spironucleus</taxon>
    </lineage>
</organism>
<name>V6LG63_9EUKA</name>